<feature type="transmembrane region" description="Helical" evidence="9">
    <location>
        <begin position="312"/>
        <end position="328"/>
    </location>
</feature>
<dbReference type="Pfam" id="PF07885">
    <property type="entry name" value="Ion_trans_2"/>
    <property type="match status" value="2"/>
</dbReference>
<accession>A0A914DYI5</accession>
<protein>
    <submittedName>
        <fullName evidence="12">Potassium channel domain-containing protein</fullName>
    </submittedName>
</protein>
<evidence type="ECO:0000256" key="7">
    <source>
        <dbReference type="ARBA" id="ARBA00023303"/>
    </source>
</evidence>
<dbReference type="GO" id="GO:0030322">
    <property type="term" value="P:stabilization of membrane potential"/>
    <property type="evidence" value="ECO:0007669"/>
    <property type="project" value="TreeGrafter"/>
</dbReference>
<feature type="domain" description="Potassium channel" evidence="10">
    <location>
        <begin position="162"/>
        <end position="223"/>
    </location>
</feature>
<evidence type="ECO:0000256" key="6">
    <source>
        <dbReference type="ARBA" id="ARBA00023136"/>
    </source>
</evidence>
<evidence type="ECO:0000256" key="2">
    <source>
        <dbReference type="ARBA" id="ARBA00022448"/>
    </source>
</evidence>
<dbReference type="WBParaSite" id="ACRNAN_scaffold4358.g28432.t1">
    <property type="protein sequence ID" value="ACRNAN_scaffold4358.g28432.t1"/>
    <property type="gene ID" value="ACRNAN_scaffold4358.g28432"/>
</dbReference>
<feature type="transmembrane region" description="Helical" evidence="9">
    <location>
        <begin position="281"/>
        <end position="300"/>
    </location>
</feature>
<dbReference type="GO" id="GO:0015271">
    <property type="term" value="F:outward rectifier potassium channel activity"/>
    <property type="evidence" value="ECO:0007669"/>
    <property type="project" value="TreeGrafter"/>
</dbReference>
<name>A0A914DYI5_9BILA</name>
<dbReference type="PANTHER" id="PTHR11003">
    <property type="entry name" value="POTASSIUM CHANNEL, SUBFAMILY K"/>
    <property type="match status" value="1"/>
</dbReference>
<feature type="transmembrane region" description="Helical" evidence="9">
    <location>
        <begin position="334"/>
        <end position="360"/>
    </location>
</feature>
<feature type="transmembrane region" description="Helical" evidence="9">
    <location>
        <begin position="167"/>
        <end position="186"/>
    </location>
</feature>
<dbReference type="InterPro" id="IPR013099">
    <property type="entry name" value="K_chnl_dom"/>
</dbReference>
<evidence type="ECO:0000256" key="1">
    <source>
        <dbReference type="ARBA" id="ARBA00004141"/>
    </source>
</evidence>
<dbReference type="Gene3D" id="1.10.287.70">
    <property type="match status" value="1"/>
</dbReference>
<evidence type="ECO:0000256" key="9">
    <source>
        <dbReference type="SAM" id="Phobius"/>
    </source>
</evidence>
<feature type="transmembrane region" description="Helical" evidence="9">
    <location>
        <begin position="198"/>
        <end position="219"/>
    </location>
</feature>
<organism evidence="11 12">
    <name type="scientific">Acrobeloides nanus</name>
    <dbReference type="NCBI Taxonomy" id="290746"/>
    <lineage>
        <taxon>Eukaryota</taxon>
        <taxon>Metazoa</taxon>
        <taxon>Ecdysozoa</taxon>
        <taxon>Nematoda</taxon>
        <taxon>Chromadorea</taxon>
        <taxon>Rhabditida</taxon>
        <taxon>Tylenchina</taxon>
        <taxon>Cephalobomorpha</taxon>
        <taxon>Cephaloboidea</taxon>
        <taxon>Cephalobidae</taxon>
        <taxon>Acrobeloides</taxon>
    </lineage>
</organism>
<dbReference type="GO" id="GO:0005886">
    <property type="term" value="C:plasma membrane"/>
    <property type="evidence" value="ECO:0007669"/>
    <property type="project" value="TreeGrafter"/>
</dbReference>
<keyword evidence="4 9" id="KW-1133">Transmembrane helix</keyword>
<dbReference type="AlphaFoldDB" id="A0A914DYI5"/>
<comment type="subcellular location">
    <subcellularLocation>
        <location evidence="1">Membrane</location>
        <topology evidence="1">Multi-pass membrane protein</topology>
    </subcellularLocation>
</comment>
<reference evidence="12" key="1">
    <citation type="submission" date="2022-11" db="UniProtKB">
        <authorList>
            <consortium name="WormBaseParasite"/>
        </authorList>
    </citation>
    <scope>IDENTIFICATION</scope>
</reference>
<feature type="domain" description="Potassium channel" evidence="10">
    <location>
        <begin position="287"/>
        <end position="361"/>
    </location>
</feature>
<keyword evidence="7 8" id="KW-0407">Ion channel</keyword>
<proteinExistence type="inferred from homology"/>
<evidence type="ECO:0000256" key="8">
    <source>
        <dbReference type="RuleBase" id="RU003857"/>
    </source>
</evidence>
<evidence type="ECO:0000256" key="4">
    <source>
        <dbReference type="ARBA" id="ARBA00022989"/>
    </source>
</evidence>
<feature type="transmembrane region" description="Helical" evidence="9">
    <location>
        <begin position="21"/>
        <end position="43"/>
    </location>
</feature>
<keyword evidence="6 9" id="KW-0472">Membrane</keyword>
<keyword evidence="3 8" id="KW-0812">Transmembrane</keyword>
<evidence type="ECO:0000256" key="3">
    <source>
        <dbReference type="ARBA" id="ARBA00022692"/>
    </source>
</evidence>
<dbReference type="SUPFAM" id="SSF81324">
    <property type="entry name" value="Voltage-gated potassium channels"/>
    <property type="match status" value="2"/>
</dbReference>
<dbReference type="GO" id="GO:0022841">
    <property type="term" value="F:potassium ion leak channel activity"/>
    <property type="evidence" value="ECO:0007669"/>
    <property type="project" value="TreeGrafter"/>
</dbReference>
<evidence type="ECO:0000313" key="12">
    <source>
        <dbReference type="WBParaSite" id="ACRNAN_scaffold4358.g28432.t1"/>
    </source>
</evidence>
<evidence type="ECO:0000313" key="11">
    <source>
        <dbReference type="Proteomes" id="UP000887540"/>
    </source>
</evidence>
<dbReference type="PRINTS" id="PR01333">
    <property type="entry name" value="2POREKCHANEL"/>
</dbReference>
<dbReference type="InterPro" id="IPR003280">
    <property type="entry name" value="2pore_dom_K_chnl"/>
</dbReference>
<sequence length="475" mass="54685">MHRRNRRFIFNKKLGANKITPYLLHTTMVLAVSIYVLVGAYTIRYIEAKIPNSTLHAQNSTKSTIFVDSSWRLARSLNESGSTARPRHKTSMLRTRRCVVAAVKQITSGSKCRQDLLDKNLLYSLDKCYEADIREIMKRAAERKKTAKEKKDDQWDYKEKNDDQWEYWQFSDAVIFCFTVITTIGYGNVAPETTGGRVFVICYGLIGVPFTMLVIANLGKFLAELLKRWARPFVVCFSCIYMRCYKSRRVRQKPEITQNQKLPQESVLQEDAEDESIHQGALSLFIAFILYIIVGSFIIASYEPEMDVFKAIYFNFVTLTTIGLGDLIPQSKTYLVFTLLYVAVGLALTTIAIEIAADYLKKLHYFGRKMENVGNVAIWFGGKKLTMKQLVKNLGDQFNLDVEDLNELNLDTFVDNAIKVEAGELSTLRTMYKKNKPIYITDFKDAEKDGPVIFVDEDERVIVYNTHSIPRYYYY</sequence>
<comment type="similarity">
    <text evidence="8">Belongs to the two pore domain potassium channel (TC 1.A.1.8) family.</text>
</comment>
<evidence type="ECO:0000259" key="10">
    <source>
        <dbReference type="Pfam" id="PF07885"/>
    </source>
</evidence>
<evidence type="ECO:0000256" key="5">
    <source>
        <dbReference type="ARBA" id="ARBA00023065"/>
    </source>
</evidence>
<keyword evidence="2 8" id="KW-0813">Transport</keyword>
<dbReference type="Proteomes" id="UP000887540">
    <property type="component" value="Unplaced"/>
</dbReference>
<keyword evidence="5 8" id="KW-0406">Ion transport</keyword>
<dbReference type="PANTHER" id="PTHR11003:SF97">
    <property type="entry name" value="POTASSIUM CHANNEL DOMAIN-CONTAINING PROTEIN"/>
    <property type="match status" value="1"/>
</dbReference>
<keyword evidence="11" id="KW-1185">Reference proteome</keyword>